<evidence type="ECO:0000256" key="8">
    <source>
        <dbReference type="ARBA" id="ARBA00022532"/>
    </source>
</evidence>
<dbReference type="PANTHER" id="PTHR16943:SF8">
    <property type="entry name" value="2-METHYLCITRATE DEHYDRATASE"/>
    <property type="match status" value="1"/>
</dbReference>
<dbReference type="RefSeq" id="WP_074766645.1">
    <property type="nucleotide sequence ID" value="NZ_FNKP01000002.1"/>
</dbReference>
<dbReference type="InterPro" id="IPR042188">
    <property type="entry name" value="MmgE/PrpD_sf_2"/>
</dbReference>
<dbReference type="Gene3D" id="3.30.1330.120">
    <property type="entry name" value="2-methylcitrate dehydratase PrpD"/>
    <property type="match status" value="1"/>
</dbReference>
<evidence type="ECO:0000256" key="9">
    <source>
        <dbReference type="ARBA" id="ARBA00023239"/>
    </source>
</evidence>
<dbReference type="InterPro" id="IPR012705">
    <property type="entry name" value="2Me_IsoCit_deHydtase_PrpD"/>
</dbReference>
<keyword evidence="14" id="KW-1185">Reference proteome</keyword>
<dbReference type="AlphaFoldDB" id="A0A1H1GV12"/>
<dbReference type="PANTHER" id="PTHR16943">
    <property type="entry name" value="2-METHYLCITRATE DEHYDRATASE-RELATED"/>
    <property type="match status" value="1"/>
</dbReference>
<keyword evidence="8" id="KW-0816">Tricarboxylic acid cycle</keyword>
<dbReference type="InterPro" id="IPR045336">
    <property type="entry name" value="MmgE_PrpD_N"/>
</dbReference>
<dbReference type="GO" id="GO:0003994">
    <property type="term" value="F:aconitate hydratase activity"/>
    <property type="evidence" value="ECO:0007669"/>
    <property type="project" value="UniProtKB-EC"/>
</dbReference>
<evidence type="ECO:0000259" key="12">
    <source>
        <dbReference type="Pfam" id="PF19305"/>
    </source>
</evidence>
<reference evidence="14" key="1">
    <citation type="submission" date="2016-10" db="EMBL/GenBank/DDBJ databases">
        <authorList>
            <person name="Varghese N."/>
        </authorList>
    </citation>
    <scope>NUCLEOTIDE SEQUENCE [LARGE SCALE GENOMIC DNA]</scope>
    <source>
        <strain evidence="14">GAS106B</strain>
    </source>
</reference>
<dbReference type="GO" id="GO:0019679">
    <property type="term" value="P:propionate metabolic process, methylcitrate cycle"/>
    <property type="evidence" value="ECO:0007669"/>
    <property type="project" value="InterPro"/>
</dbReference>
<dbReference type="GO" id="GO:0047547">
    <property type="term" value="F:2-methylcitrate dehydratase activity"/>
    <property type="evidence" value="ECO:0007669"/>
    <property type="project" value="UniProtKB-EC"/>
</dbReference>
<dbReference type="GO" id="GO:0051537">
    <property type="term" value="F:2 iron, 2 sulfur cluster binding"/>
    <property type="evidence" value="ECO:0007669"/>
    <property type="project" value="InterPro"/>
</dbReference>
<dbReference type="Proteomes" id="UP000183487">
    <property type="component" value="Unassembled WGS sequence"/>
</dbReference>
<keyword evidence="9" id="KW-0456">Lyase</keyword>
<evidence type="ECO:0000256" key="7">
    <source>
        <dbReference type="ARBA" id="ARBA00017240"/>
    </source>
</evidence>
<feature type="domain" description="MmgE/PrpD N-terminal" evidence="11">
    <location>
        <begin position="18"/>
        <end position="270"/>
    </location>
</feature>
<dbReference type="Pfam" id="PF03972">
    <property type="entry name" value="MmgE_PrpD_N"/>
    <property type="match status" value="1"/>
</dbReference>
<dbReference type="EMBL" id="FNKP01000002">
    <property type="protein sequence ID" value="SDR17045.1"/>
    <property type="molecule type" value="Genomic_DNA"/>
</dbReference>
<comment type="pathway">
    <text evidence="2">Carbohydrate metabolism; tricarboxylic acid cycle; isocitrate from oxaloacetate: step 2/2.</text>
</comment>
<comment type="catalytic activity">
    <reaction evidence="1">
        <text>(2S,3S)-2-methylcitrate = 2-methyl-cis-aconitate + H2O</text>
        <dbReference type="Rhea" id="RHEA:17725"/>
        <dbReference type="ChEBI" id="CHEBI:15377"/>
        <dbReference type="ChEBI" id="CHEBI:57872"/>
        <dbReference type="ChEBI" id="CHEBI:58853"/>
        <dbReference type="EC" id="4.2.1.79"/>
    </reaction>
</comment>
<comment type="pathway">
    <text evidence="3">Organic acid metabolism; propanoate degradation.</text>
</comment>
<evidence type="ECO:0000313" key="13">
    <source>
        <dbReference type="EMBL" id="SDR17045.1"/>
    </source>
</evidence>
<dbReference type="InterPro" id="IPR036148">
    <property type="entry name" value="MmgE/PrpD_sf"/>
</dbReference>
<dbReference type="GO" id="GO:0006099">
    <property type="term" value="P:tricarboxylic acid cycle"/>
    <property type="evidence" value="ECO:0007669"/>
    <property type="project" value="UniProtKB-KW"/>
</dbReference>
<dbReference type="EC" id="4.2.1.79" evidence="6"/>
<dbReference type="OrthoDB" id="9797528at2"/>
<dbReference type="InterPro" id="IPR042183">
    <property type="entry name" value="MmgE/PrpD_sf_1"/>
</dbReference>
<accession>A0A1H1GV12</accession>
<evidence type="ECO:0000256" key="6">
    <source>
        <dbReference type="ARBA" id="ARBA00013124"/>
    </source>
</evidence>
<dbReference type="UniPathway" id="UPA00946"/>
<comment type="catalytic activity">
    <reaction evidence="10">
        <text>citrate = D-threo-isocitrate</text>
        <dbReference type="Rhea" id="RHEA:10336"/>
        <dbReference type="ChEBI" id="CHEBI:15562"/>
        <dbReference type="ChEBI" id="CHEBI:16947"/>
        <dbReference type="EC" id="4.2.1.3"/>
    </reaction>
</comment>
<proteinExistence type="inferred from homology"/>
<evidence type="ECO:0000256" key="10">
    <source>
        <dbReference type="ARBA" id="ARBA00023501"/>
    </source>
</evidence>
<dbReference type="Pfam" id="PF19305">
    <property type="entry name" value="MmgE_PrpD_C"/>
    <property type="match status" value="1"/>
</dbReference>
<dbReference type="FunFam" id="3.30.1330.120:FF:000001">
    <property type="entry name" value="2-methylcitrate dehydratase"/>
    <property type="match status" value="1"/>
</dbReference>
<name>A0A1H1GV12_9BURK</name>
<evidence type="ECO:0000256" key="5">
    <source>
        <dbReference type="ARBA" id="ARBA00012926"/>
    </source>
</evidence>
<sequence length="483" mass="53204">MSAPISNVRPDPDSVLVDIVDYVLDFTIDGKLALETARHCLIDTLGCGLEALSYPACTKLMGPIVPGTIVPNGAKVPGTSFQLDPVQAAFNIGAMIRWLDFNDTWLAAEWGHPSDNLGGILATADWLSRTAIAAGKAPLTMQDVLIAMIKAHEIQGCIALENSFNKVGLDHVLLVKVASTAVVGQMIGLSRDELINAVSQAFVDGHALRTYRHAPNTGSRKSWAAGDATSRAVRLALMSKTGEMGYPSVLTAKTWGFYDVLFNGNAFRFQRPYGSYVMENVLFKISFPAEFHAQTAVEAALALNAQLAARGRSVDEISRITIRTHEAAIRIIDKKGPLDNPADRDHCIQYMIAVPLIHGRLTAADYEDSVAQDARIDVLRARMECVEDAQFTQDYHDPEKRSIANALTVEFNDGSRFDEVVVEYPIGHKRRREDGIPLLVEKFRTNLARRFPVRQQLAILDVSLDQTRLEAMPVNEYVDLYVI</sequence>
<comment type="similarity">
    <text evidence="4">Belongs to the PrpD family.</text>
</comment>
<dbReference type="NCBIfam" id="TIGR02330">
    <property type="entry name" value="prpD"/>
    <property type="match status" value="1"/>
</dbReference>
<dbReference type="Gene3D" id="1.10.4100.10">
    <property type="entry name" value="2-methylcitrate dehydratase PrpD"/>
    <property type="match status" value="1"/>
</dbReference>
<evidence type="ECO:0000256" key="1">
    <source>
        <dbReference type="ARBA" id="ARBA00000096"/>
    </source>
</evidence>
<dbReference type="InterPro" id="IPR045337">
    <property type="entry name" value="MmgE_PrpD_C"/>
</dbReference>
<organism evidence="13 14">
    <name type="scientific">Paraburkholderia fungorum</name>
    <dbReference type="NCBI Taxonomy" id="134537"/>
    <lineage>
        <taxon>Bacteria</taxon>
        <taxon>Pseudomonadati</taxon>
        <taxon>Pseudomonadota</taxon>
        <taxon>Betaproteobacteria</taxon>
        <taxon>Burkholderiales</taxon>
        <taxon>Burkholderiaceae</taxon>
        <taxon>Paraburkholderia</taxon>
    </lineage>
</organism>
<evidence type="ECO:0000256" key="2">
    <source>
        <dbReference type="ARBA" id="ARBA00004717"/>
    </source>
</evidence>
<evidence type="ECO:0000259" key="11">
    <source>
        <dbReference type="Pfam" id="PF03972"/>
    </source>
</evidence>
<evidence type="ECO:0000256" key="4">
    <source>
        <dbReference type="ARBA" id="ARBA00006174"/>
    </source>
</evidence>
<dbReference type="SUPFAM" id="SSF103378">
    <property type="entry name" value="2-methylcitrate dehydratase PrpD"/>
    <property type="match status" value="1"/>
</dbReference>
<protein>
    <recommendedName>
        <fullName evidence="7">2-methylcitrate dehydratase</fullName>
        <ecNumber evidence="5">4.2.1.3</ecNumber>
        <ecNumber evidence="6">4.2.1.79</ecNumber>
    </recommendedName>
</protein>
<evidence type="ECO:0000256" key="3">
    <source>
        <dbReference type="ARBA" id="ARBA00005026"/>
    </source>
</evidence>
<evidence type="ECO:0000313" key="14">
    <source>
        <dbReference type="Proteomes" id="UP000183487"/>
    </source>
</evidence>
<feature type="domain" description="MmgE/PrpD C-terminal" evidence="12">
    <location>
        <begin position="287"/>
        <end position="465"/>
    </location>
</feature>
<dbReference type="InterPro" id="IPR005656">
    <property type="entry name" value="MmgE_PrpD"/>
</dbReference>
<gene>
    <name evidence="13" type="ORF">SAMN05443245_3305</name>
</gene>
<dbReference type="EC" id="4.2.1.3" evidence="5"/>
<dbReference type="NCBIfam" id="NF006943">
    <property type="entry name" value="PRK09425.1"/>
    <property type="match status" value="1"/>
</dbReference>